<evidence type="ECO:0000313" key="5">
    <source>
        <dbReference type="Proteomes" id="UP000664904"/>
    </source>
</evidence>
<dbReference type="PANTHER" id="PTHR30035">
    <property type="entry name" value="LIPOPROTEIN VACJ-RELATED"/>
    <property type="match status" value="1"/>
</dbReference>
<dbReference type="Proteomes" id="UP000664904">
    <property type="component" value="Chromosome"/>
</dbReference>
<name>A0A975HKJ6_9GAMM</name>
<evidence type="ECO:0000256" key="2">
    <source>
        <dbReference type="ARBA" id="ARBA00022729"/>
    </source>
</evidence>
<evidence type="ECO:0000256" key="3">
    <source>
        <dbReference type="SAM" id="SignalP"/>
    </source>
</evidence>
<dbReference type="RefSeq" id="WP_208842734.1">
    <property type="nucleotide sequence ID" value="NZ_CP072133.1"/>
</dbReference>
<reference evidence="4" key="1">
    <citation type="submission" date="2021-03" db="EMBL/GenBank/DDBJ databases">
        <title>Complete Genome of Pseudoalteromonas xiamenensis STKMTI.2, a new potential marine bacterium producing anti-Vibrio compounds.</title>
        <authorList>
            <person name="Handayani D.P."/>
            <person name="Isnansetyo A."/>
            <person name="Istiqomah I."/>
            <person name="Jumina J."/>
        </authorList>
    </citation>
    <scope>NUCLEOTIDE SEQUENCE</scope>
    <source>
        <strain evidence="4">STKMTI.2</strain>
    </source>
</reference>
<organism evidence="4 5">
    <name type="scientific">Pseudoalteromonas xiamenensis</name>
    <dbReference type="NCBI Taxonomy" id="882626"/>
    <lineage>
        <taxon>Bacteria</taxon>
        <taxon>Pseudomonadati</taxon>
        <taxon>Pseudomonadota</taxon>
        <taxon>Gammaproteobacteria</taxon>
        <taxon>Alteromonadales</taxon>
        <taxon>Pseudoalteromonadaceae</taxon>
        <taxon>Pseudoalteromonas</taxon>
    </lineage>
</organism>
<dbReference type="AlphaFoldDB" id="A0A975HKJ6"/>
<dbReference type="Pfam" id="PF04333">
    <property type="entry name" value="MlaA"/>
    <property type="match status" value="1"/>
</dbReference>
<feature type="chain" id="PRO_5036731072" evidence="3">
    <location>
        <begin position="25"/>
        <end position="244"/>
    </location>
</feature>
<keyword evidence="4" id="KW-0449">Lipoprotein</keyword>
<dbReference type="GO" id="GO:0120010">
    <property type="term" value="P:intermembrane phospholipid transfer"/>
    <property type="evidence" value="ECO:0007669"/>
    <property type="project" value="TreeGrafter"/>
</dbReference>
<protein>
    <submittedName>
        <fullName evidence="4">VacJ family lipoprotein</fullName>
    </submittedName>
</protein>
<dbReference type="PRINTS" id="PR01805">
    <property type="entry name" value="VACJLIPOPROT"/>
</dbReference>
<proteinExistence type="inferred from homology"/>
<evidence type="ECO:0000313" key="4">
    <source>
        <dbReference type="EMBL" id="QTH71093.1"/>
    </source>
</evidence>
<dbReference type="PANTHER" id="PTHR30035:SF3">
    <property type="entry name" value="INTERMEMBRANE PHOSPHOLIPID TRANSPORT SYSTEM LIPOPROTEIN MLAA"/>
    <property type="match status" value="1"/>
</dbReference>
<keyword evidence="5" id="KW-1185">Reference proteome</keyword>
<keyword evidence="2 3" id="KW-0732">Signal</keyword>
<dbReference type="EMBL" id="CP072133">
    <property type="protein sequence ID" value="QTH71093.1"/>
    <property type="molecule type" value="Genomic_DNA"/>
</dbReference>
<feature type="signal peptide" evidence="3">
    <location>
        <begin position="1"/>
        <end position="24"/>
    </location>
</feature>
<dbReference type="GO" id="GO:0016020">
    <property type="term" value="C:membrane"/>
    <property type="evidence" value="ECO:0007669"/>
    <property type="project" value="InterPro"/>
</dbReference>
<evidence type="ECO:0000256" key="1">
    <source>
        <dbReference type="ARBA" id="ARBA00010634"/>
    </source>
</evidence>
<accession>A0A975HKJ6</accession>
<comment type="similarity">
    <text evidence="1">Belongs to the MlaA family.</text>
</comment>
<dbReference type="PROSITE" id="PS51257">
    <property type="entry name" value="PROKAR_LIPOPROTEIN"/>
    <property type="match status" value="1"/>
</dbReference>
<dbReference type="KEGG" id="pxi:J5O05_14755"/>
<sequence>MIKALASACLALIMVGCASVPAEKQDPRDPLQAMNRPVYDFNMDVLDKYLLRPVAVGYATYTPQPVRTGLVNFTTNLTTPTDVVNSALQGKPANTGVNVARFLINSTVGLFGIFDVASSFGLKHADEDFGQTLGVWGASDGPYIMLPGMGPTTARNLTGDVMDNVVLPELALTTPQSILLFALKAIEARANLIPQEKLLNDSLDPYLFLKDIYFQRQLYELYDGKPPIKEEKIEEFDEDFLENL</sequence>
<gene>
    <name evidence="4" type="ORF">J5O05_14755</name>
</gene>
<dbReference type="InterPro" id="IPR007428">
    <property type="entry name" value="MlaA"/>
</dbReference>